<dbReference type="EMBL" id="JAMQOQ010000001">
    <property type="protein sequence ID" value="MDS0293075.1"/>
    <property type="molecule type" value="Genomic_DNA"/>
</dbReference>
<reference evidence="5 6" key="1">
    <citation type="submission" date="2022-06" db="EMBL/GenBank/DDBJ databases">
        <title>Halogeometricum sp. a new haloarchaeum isolate from saline soil.</title>
        <authorList>
            <person name="Strakova D."/>
            <person name="Galisteo C."/>
            <person name="Sanchez-Porro C."/>
            <person name="Ventosa A."/>
        </authorList>
    </citation>
    <scope>NUCLEOTIDE SEQUENCE [LARGE SCALE GENOMIC DNA]</scope>
    <source>
        <strain evidence="6">S3BR25-2</strain>
    </source>
</reference>
<evidence type="ECO:0000256" key="2">
    <source>
        <dbReference type="ARBA" id="ARBA00022857"/>
    </source>
</evidence>
<dbReference type="InterPro" id="IPR020471">
    <property type="entry name" value="AKR"/>
</dbReference>
<protein>
    <submittedName>
        <fullName evidence="5">Aldo/keto reductase</fullName>
    </submittedName>
</protein>
<keyword evidence="6" id="KW-1185">Reference proteome</keyword>
<accession>A0ABU2FX24</accession>
<dbReference type="InterPro" id="IPR036812">
    <property type="entry name" value="NAD(P)_OxRdtase_dom_sf"/>
</dbReference>
<comment type="similarity">
    <text evidence="1">Belongs to the aldo/keto reductase family.</text>
</comment>
<keyword evidence="3" id="KW-0560">Oxidoreductase</keyword>
<organism evidence="5 6">
    <name type="scientific">Halogeometricum luteum</name>
    <dbReference type="NCBI Taxonomy" id="2950537"/>
    <lineage>
        <taxon>Archaea</taxon>
        <taxon>Methanobacteriati</taxon>
        <taxon>Methanobacteriota</taxon>
        <taxon>Stenosarchaea group</taxon>
        <taxon>Halobacteria</taxon>
        <taxon>Halobacteriales</taxon>
        <taxon>Haloferacaceae</taxon>
        <taxon>Halogeometricum</taxon>
    </lineage>
</organism>
<dbReference type="PANTHER" id="PTHR43827">
    <property type="entry name" value="2,5-DIKETO-D-GLUCONIC ACID REDUCTASE"/>
    <property type="match status" value="1"/>
</dbReference>
<sequence length="262" mass="28903">MTALDLPDIGYGTGGATKEDVARALRVGYRHLDTAQMYDNEAEVGEAVAESDVDREDVVLATKVRPENLAPEDVKRTARESLNRLGVEKVEMLYVHWPTEAYDAEETLPAFDELRKDGLIDHVCLSNFTPALSDEAREILDAPVAAHQVECHPLFPQEELRAYAEEHDHRLVAYVPLARGEIFDHPVVSEVATRRGASPARVCLAWAVEKGVVPIPKGSGDHAADNLAATELRLDGEDLAALDGIEEERRLVDPEAAPWNRE</sequence>
<evidence type="ECO:0000256" key="3">
    <source>
        <dbReference type="ARBA" id="ARBA00023002"/>
    </source>
</evidence>
<evidence type="ECO:0000256" key="1">
    <source>
        <dbReference type="ARBA" id="ARBA00007905"/>
    </source>
</evidence>
<dbReference type="PIRSF" id="PIRSF000097">
    <property type="entry name" value="AKR"/>
    <property type="match status" value="1"/>
</dbReference>
<dbReference type="InterPro" id="IPR023210">
    <property type="entry name" value="NADP_OxRdtase_dom"/>
</dbReference>
<dbReference type="Gene3D" id="3.20.20.100">
    <property type="entry name" value="NADP-dependent oxidoreductase domain"/>
    <property type="match status" value="1"/>
</dbReference>
<comment type="caution">
    <text evidence="5">The sequence shown here is derived from an EMBL/GenBank/DDBJ whole genome shotgun (WGS) entry which is preliminary data.</text>
</comment>
<keyword evidence="2" id="KW-0521">NADP</keyword>
<dbReference type="SUPFAM" id="SSF51430">
    <property type="entry name" value="NAD(P)-linked oxidoreductase"/>
    <property type="match status" value="1"/>
</dbReference>
<gene>
    <name evidence="5" type="ORF">NDI79_02680</name>
</gene>
<dbReference type="PRINTS" id="PR00069">
    <property type="entry name" value="ALDKETRDTASE"/>
</dbReference>
<evidence type="ECO:0000313" key="6">
    <source>
        <dbReference type="Proteomes" id="UP001254813"/>
    </source>
</evidence>
<feature type="domain" description="NADP-dependent oxidoreductase" evidence="4">
    <location>
        <begin position="18"/>
        <end position="246"/>
    </location>
</feature>
<proteinExistence type="inferred from homology"/>
<name>A0ABU2FX24_9EURY</name>
<dbReference type="InterPro" id="IPR018170">
    <property type="entry name" value="Aldo/ket_reductase_CS"/>
</dbReference>
<evidence type="ECO:0000313" key="5">
    <source>
        <dbReference type="EMBL" id="MDS0293075.1"/>
    </source>
</evidence>
<dbReference type="Pfam" id="PF00248">
    <property type="entry name" value="Aldo_ket_red"/>
    <property type="match status" value="1"/>
</dbReference>
<evidence type="ECO:0000259" key="4">
    <source>
        <dbReference type="Pfam" id="PF00248"/>
    </source>
</evidence>
<dbReference type="PROSITE" id="PS00798">
    <property type="entry name" value="ALDOKETO_REDUCTASE_1"/>
    <property type="match status" value="1"/>
</dbReference>
<dbReference type="PANTHER" id="PTHR43827:SF3">
    <property type="entry name" value="NADP-DEPENDENT OXIDOREDUCTASE DOMAIN-CONTAINING PROTEIN"/>
    <property type="match status" value="1"/>
</dbReference>
<dbReference type="RefSeq" id="WP_310926904.1">
    <property type="nucleotide sequence ID" value="NZ_JAMQOQ010000001.1"/>
</dbReference>
<dbReference type="Proteomes" id="UP001254813">
    <property type="component" value="Unassembled WGS sequence"/>
</dbReference>